<dbReference type="SUPFAM" id="SSF56214">
    <property type="entry name" value="4'-phosphopantetheinyl transferase"/>
    <property type="match status" value="2"/>
</dbReference>
<evidence type="ECO:0000313" key="4">
    <source>
        <dbReference type="EMBL" id="TQL75291.1"/>
    </source>
</evidence>
<evidence type="ECO:0000256" key="1">
    <source>
        <dbReference type="ARBA" id="ARBA00010990"/>
    </source>
</evidence>
<dbReference type="GO" id="GO:0005829">
    <property type="term" value="C:cytosol"/>
    <property type="evidence" value="ECO:0007669"/>
    <property type="project" value="TreeGrafter"/>
</dbReference>
<dbReference type="RefSeq" id="WP_170183131.1">
    <property type="nucleotide sequence ID" value="NZ_JBHTGS010000001.1"/>
</dbReference>
<accession>A0A543ARS4</accession>
<reference evidence="4 5" key="1">
    <citation type="submission" date="2019-06" db="EMBL/GenBank/DDBJ databases">
        <title>Sequencing the genomes of 1000 actinobacteria strains.</title>
        <authorList>
            <person name="Klenk H.-P."/>
        </authorList>
    </citation>
    <scope>NUCLEOTIDE SEQUENCE [LARGE SCALE GENOMIC DNA]</scope>
    <source>
        <strain evidence="4 5">DSM 45928</strain>
    </source>
</reference>
<proteinExistence type="inferred from homology"/>
<comment type="similarity">
    <text evidence="1">Belongs to the P-Pant transferase superfamily. Gsp/Sfp/HetI/AcpT family.</text>
</comment>
<feature type="domain" description="4'-phosphopantetheinyl transferase" evidence="3">
    <location>
        <begin position="114"/>
        <end position="197"/>
    </location>
</feature>
<gene>
    <name evidence="4" type="ORF">FB566_0788</name>
</gene>
<evidence type="ECO:0000259" key="3">
    <source>
        <dbReference type="Pfam" id="PF01648"/>
    </source>
</evidence>
<dbReference type="GO" id="GO:0019878">
    <property type="term" value="P:lysine biosynthetic process via aminoadipic acid"/>
    <property type="evidence" value="ECO:0007669"/>
    <property type="project" value="TreeGrafter"/>
</dbReference>
<dbReference type="InterPro" id="IPR008278">
    <property type="entry name" value="4-PPantetheinyl_Trfase_dom"/>
</dbReference>
<sequence length="240" mass="25798">MSSTHRQAPHCRIWWARVASAAAVPIASFDADEIERHSAYRHQADRDRFAVGVWLSRTLLGRALELPAAWVPLRRDCSDCGKPHGRPRLTGPGPHLSISHSGEWIAVAITDSVSVGVDVQECDADSMVAPEAVLSPRELTGFRVLSRVRHHSAFFTVWTRKEAVLKATGRGLRTPLAEVEVTRPDRAAGLVGMVDPPKSGISLCDLVAPTGYSAALAVLAPTTPTVSHHDGDELLADGGT</sequence>
<evidence type="ECO:0000256" key="2">
    <source>
        <dbReference type="ARBA" id="ARBA00022679"/>
    </source>
</evidence>
<dbReference type="PANTHER" id="PTHR12215">
    <property type="entry name" value="PHOSPHOPANTETHEINE TRANSFERASE"/>
    <property type="match status" value="1"/>
</dbReference>
<dbReference type="Gene3D" id="3.90.470.20">
    <property type="entry name" value="4'-phosphopantetheinyl transferase domain"/>
    <property type="match status" value="1"/>
</dbReference>
<dbReference type="InterPro" id="IPR037143">
    <property type="entry name" value="4-PPantetheinyl_Trfase_dom_sf"/>
</dbReference>
<comment type="caution">
    <text evidence="4">The sequence shown here is derived from an EMBL/GenBank/DDBJ whole genome shotgun (WGS) entry which is preliminary data.</text>
</comment>
<evidence type="ECO:0000313" key="5">
    <source>
        <dbReference type="Proteomes" id="UP000317043"/>
    </source>
</evidence>
<dbReference type="Proteomes" id="UP000317043">
    <property type="component" value="Unassembled WGS sequence"/>
</dbReference>
<dbReference type="PANTHER" id="PTHR12215:SF10">
    <property type="entry name" value="L-AMINOADIPATE-SEMIALDEHYDE DEHYDROGENASE-PHOSPHOPANTETHEINYL TRANSFERASE"/>
    <property type="match status" value="1"/>
</dbReference>
<dbReference type="AlphaFoldDB" id="A0A543ARS4"/>
<dbReference type="GO" id="GO:0008897">
    <property type="term" value="F:holo-[acyl-carrier-protein] synthase activity"/>
    <property type="evidence" value="ECO:0007669"/>
    <property type="project" value="InterPro"/>
</dbReference>
<keyword evidence="5" id="KW-1185">Reference proteome</keyword>
<dbReference type="Pfam" id="PF01648">
    <property type="entry name" value="ACPS"/>
    <property type="match status" value="1"/>
</dbReference>
<protein>
    <submittedName>
        <fullName evidence="4">4'-phosphopantetheinyl transferase</fullName>
    </submittedName>
</protein>
<dbReference type="GO" id="GO:0000287">
    <property type="term" value="F:magnesium ion binding"/>
    <property type="evidence" value="ECO:0007669"/>
    <property type="project" value="InterPro"/>
</dbReference>
<dbReference type="InParanoid" id="A0A543ARS4"/>
<keyword evidence="2 4" id="KW-0808">Transferase</keyword>
<dbReference type="EMBL" id="VFOW01000001">
    <property type="protein sequence ID" value="TQL75291.1"/>
    <property type="molecule type" value="Genomic_DNA"/>
</dbReference>
<dbReference type="InterPro" id="IPR050559">
    <property type="entry name" value="P-Pant_transferase_sf"/>
</dbReference>
<organism evidence="4 5">
    <name type="scientific">Stackebrandtia endophytica</name>
    <dbReference type="NCBI Taxonomy" id="1496996"/>
    <lineage>
        <taxon>Bacteria</taxon>
        <taxon>Bacillati</taxon>
        <taxon>Actinomycetota</taxon>
        <taxon>Actinomycetes</taxon>
        <taxon>Glycomycetales</taxon>
        <taxon>Glycomycetaceae</taxon>
        <taxon>Stackebrandtia</taxon>
    </lineage>
</organism>
<name>A0A543ARS4_9ACTN</name>